<name>A0AAN9P206_PSOTE</name>
<dbReference type="AlphaFoldDB" id="A0AAN9P206"/>
<evidence type="ECO:0000313" key="3">
    <source>
        <dbReference type="Proteomes" id="UP001386955"/>
    </source>
</evidence>
<accession>A0AAN9P206</accession>
<dbReference type="Gene3D" id="3.30.70.270">
    <property type="match status" value="2"/>
</dbReference>
<dbReference type="InterPro" id="IPR000477">
    <property type="entry name" value="RT_dom"/>
</dbReference>
<dbReference type="InterPro" id="IPR043502">
    <property type="entry name" value="DNA/RNA_pol_sf"/>
</dbReference>
<evidence type="ECO:0000259" key="1">
    <source>
        <dbReference type="Pfam" id="PF00078"/>
    </source>
</evidence>
<keyword evidence="3" id="KW-1185">Reference proteome</keyword>
<reference evidence="2 3" key="1">
    <citation type="submission" date="2024-01" db="EMBL/GenBank/DDBJ databases">
        <title>The genomes of 5 underutilized Papilionoideae crops provide insights into root nodulation and disease resistanc.</title>
        <authorList>
            <person name="Jiang F."/>
        </authorList>
    </citation>
    <scope>NUCLEOTIDE SEQUENCE [LARGE SCALE GENOMIC DNA]</scope>
    <source>
        <strain evidence="2">DUOXIRENSHENG_FW03</strain>
        <tissue evidence="2">Leaves</tissue>
    </source>
</reference>
<dbReference type="EMBL" id="JAYMYS010000017">
    <property type="protein sequence ID" value="KAK7379688.1"/>
    <property type="molecule type" value="Genomic_DNA"/>
</dbReference>
<protein>
    <recommendedName>
        <fullName evidence="1">Reverse transcriptase domain-containing protein</fullName>
    </recommendedName>
</protein>
<dbReference type="Proteomes" id="UP001386955">
    <property type="component" value="Unassembled WGS sequence"/>
</dbReference>
<dbReference type="PANTHER" id="PTHR37984:SF5">
    <property type="entry name" value="PROTEIN NYNRIN-LIKE"/>
    <property type="match status" value="1"/>
</dbReference>
<comment type="caution">
    <text evidence="2">The sequence shown here is derived from an EMBL/GenBank/DDBJ whole genome shotgun (WGS) entry which is preliminary data.</text>
</comment>
<proteinExistence type="predicted"/>
<dbReference type="Pfam" id="PF00078">
    <property type="entry name" value="RVT_1"/>
    <property type="match status" value="1"/>
</dbReference>
<organism evidence="2 3">
    <name type="scientific">Psophocarpus tetragonolobus</name>
    <name type="common">Winged bean</name>
    <name type="synonym">Dolichos tetragonolobus</name>
    <dbReference type="NCBI Taxonomy" id="3891"/>
    <lineage>
        <taxon>Eukaryota</taxon>
        <taxon>Viridiplantae</taxon>
        <taxon>Streptophyta</taxon>
        <taxon>Embryophyta</taxon>
        <taxon>Tracheophyta</taxon>
        <taxon>Spermatophyta</taxon>
        <taxon>Magnoliopsida</taxon>
        <taxon>eudicotyledons</taxon>
        <taxon>Gunneridae</taxon>
        <taxon>Pentapetalae</taxon>
        <taxon>rosids</taxon>
        <taxon>fabids</taxon>
        <taxon>Fabales</taxon>
        <taxon>Fabaceae</taxon>
        <taxon>Papilionoideae</taxon>
        <taxon>50 kb inversion clade</taxon>
        <taxon>NPAAA clade</taxon>
        <taxon>indigoferoid/millettioid clade</taxon>
        <taxon>Phaseoleae</taxon>
        <taxon>Psophocarpus</taxon>
    </lineage>
</organism>
<sequence length="119" mass="13590">MEVYVDDMVAKSEEPSCHVEDLIEVFGQLPKHNMRLNPEKCVFGVESGKFLGFMLSNRGIKVNPDKCEAVISMRIPTLQKDVQRLTGHLASLSRFLPCMTSKARPFFQLVKKKKRLHVD</sequence>
<feature type="domain" description="Reverse transcriptase" evidence="1">
    <location>
        <begin position="3"/>
        <end position="54"/>
    </location>
</feature>
<evidence type="ECO:0000313" key="2">
    <source>
        <dbReference type="EMBL" id="KAK7379688.1"/>
    </source>
</evidence>
<gene>
    <name evidence="2" type="ORF">VNO78_34377</name>
</gene>
<dbReference type="InterPro" id="IPR050951">
    <property type="entry name" value="Retrovirus_Pol_polyprotein"/>
</dbReference>
<dbReference type="SUPFAM" id="SSF56672">
    <property type="entry name" value="DNA/RNA polymerases"/>
    <property type="match status" value="1"/>
</dbReference>
<dbReference type="PANTHER" id="PTHR37984">
    <property type="entry name" value="PROTEIN CBG26694"/>
    <property type="match status" value="1"/>
</dbReference>
<dbReference type="InterPro" id="IPR043128">
    <property type="entry name" value="Rev_trsase/Diguanyl_cyclase"/>
</dbReference>